<accession>A0A0P8BXN7</accession>
<protein>
    <submittedName>
        <fullName evidence="5">Short-chain dehydrogenase</fullName>
    </submittedName>
</protein>
<dbReference type="PROSITE" id="PS00061">
    <property type="entry name" value="ADH_SHORT"/>
    <property type="match status" value="1"/>
</dbReference>
<comment type="similarity">
    <text evidence="1 4">Belongs to the short-chain dehydrogenases/reductases (SDR) family.</text>
</comment>
<sequence length="275" mass="30120">MKVALVTGGSEGIGRAIATRFAKENYHVVIAARDAAKLTEAASQIKTEWATPVVPMPTDVRDPKQVQDLVEQTIADFGQLDVLVNNAGLYSTGPTEEFTLEDWHQVIDTNLWGYIHTIQAALPHFIAQQKGAIVNLCSIAGKLPMPYLAPYTTSKFAISGLSQALSAELSPKGIQVCAVYPNIIKTAFPEKAVLQGKNPEDKKARYQQLKQTVSMPFIEKPEDVANGVWQALQNNESEPILGSAKLMGGLHALLPRLTQRMLRMVFQNKDSLTSH</sequence>
<dbReference type="Pfam" id="PF00106">
    <property type="entry name" value="adh_short"/>
    <property type="match status" value="1"/>
</dbReference>
<dbReference type="GO" id="GO:0016491">
    <property type="term" value="F:oxidoreductase activity"/>
    <property type="evidence" value="ECO:0007669"/>
    <property type="project" value="UniProtKB-KW"/>
</dbReference>
<proteinExistence type="inferred from homology"/>
<dbReference type="PIRSF" id="PIRSF000126">
    <property type="entry name" value="11-beta-HSD1"/>
    <property type="match status" value="1"/>
</dbReference>
<name>A0A0P8BXN7_9CYAN</name>
<dbReference type="PRINTS" id="PR00080">
    <property type="entry name" value="SDRFAMILY"/>
</dbReference>
<dbReference type="PANTHER" id="PTHR43391:SF14">
    <property type="entry name" value="DEHYDROGENASE_REDUCTASE SDR FAMILY PROTEIN 7-LIKE"/>
    <property type="match status" value="1"/>
</dbReference>
<dbReference type="CDD" id="cd05233">
    <property type="entry name" value="SDR_c"/>
    <property type="match status" value="1"/>
</dbReference>
<dbReference type="PATRIC" id="fig|1666911.3.peg.1333"/>
<evidence type="ECO:0000313" key="5">
    <source>
        <dbReference type="EMBL" id="KPQ33701.1"/>
    </source>
</evidence>
<dbReference type="FunFam" id="3.40.50.720:FF:000084">
    <property type="entry name" value="Short-chain dehydrogenase reductase"/>
    <property type="match status" value="1"/>
</dbReference>
<gene>
    <name evidence="5" type="ORF">HLUCCA11_17665</name>
</gene>
<dbReference type="SUPFAM" id="SSF51735">
    <property type="entry name" value="NAD(P)-binding Rossmann-fold domains"/>
    <property type="match status" value="1"/>
</dbReference>
<keyword evidence="3" id="KW-0560">Oxidoreductase</keyword>
<dbReference type="PANTHER" id="PTHR43391">
    <property type="entry name" value="RETINOL DEHYDROGENASE-RELATED"/>
    <property type="match status" value="1"/>
</dbReference>
<evidence type="ECO:0000256" key="2">
    <source>
        <dbReference type="ARBA" id="ARBA00022857"/>
    </source>
</evidence>
<evidence type="ECO:0000256" key="1">
    <source>
        <dbReference type="ARBA" id="ARBA00006484"/>
    </source>
</evidence>
<organism evidence="5 6">
    <name type="scientific">Phormidesmis priestleyi Ana</name>
    <dbReference type="NCBI Taxonomy" id="1666911"/>
    <lineage>
        <taxon>Bacteria</taxon>
        <taxon>Bacillati</taxon>
        <taxon>Cyanobacteriota</taxon>
        <taxon>Cyanophyceae</taxon>
        <taxon>Leptolyngbyales</taxon>
        <taxon>Leptolyngbyaceae</taxon>
        <taxon>Phormidesmis</taxon>
    </lineage>
</organism>
<dbReference type="Proteomes" id="UP000050465">
    <property type="component" value="Unassembled WGS sequence"/>
</dbReference>
<dbReference type="Gene3D" id="3.40.50.720">
    <property type="entry name" value="NAD(P)-binding Rossmann-like Domain"/>
    <property type="match status" value="1"/>
</dbReference>
<evidence type="ECO:0000256" key="4">
    <source>
        <dbReference type="RuleBase" id="RU000363"/>
    </source>
</evidence>
<dbReference type="InterPro" id="IPR020904">
    <property type="entry name" value="Sc_DH/Rdtase_CS"/>
</dbReference>
<keyword evidence="2" id="KW-0521">NADP</keyword>
<dbReference type="STRING" id="1666911.HLUCCA11_17665"/>
<dbReference type="InterPro" id="IPR002347">
    <property type="entry name" value="SDR_fam"/>
</dbReference>
<dbReference type="AlphaFoldDB" id="A0A0P8BXN7"/>
<reference evidence="5 6" key="1">
    <citation type="submission" date="2015-09" db="EMBL/GenBank/DDBJ databases">
        <title>Identification and resolution of microdiversity through metagenomic sequencing of parallel consortia.</title>
        <authorList>
            <person name="Nelson W.C."/>
            <person name="Romine M.F."/>
            <person name="Lindemann S.R."/>
        </authorList>
    </citation>
    <scope>NUCLEOTIDE SEQUENCE [LARGE SCALE GENOMIC DNA]</scope>
    <source>
        <strain evidence="5">Ana</strain>
    </source>
</reference>
<evidence type="ECO:0000313" key="6">
    <source>
        <dbReference type="Proteomes" id="UP000050465"/>
    </source>
</evidence>
<dbReference type="PRINTS" id="PR00081">
    <property type="entry name" value="GDHRDH"/>
</dbReference>
<dbReference type="EMBL" id="LJZR01000028">
    <property type="protein sequence ID" value="KPQ33701.1"/>
    <property type="molecule type" value="Genomic_DNA"/>
</dbReference>
<evidence type="ECO:0000256" key="3">
    <source>
        <dbReference type="ARBA" id="ARBA00023002"/>
    </source>
</evidence>
<dbReference type="InterPro" id="IPR036291">
    <property type="entry name" value="NAD(P)-bd_dom_sf"/>
</dbReference>
<comment type="caution">
    <text evidence="5">The sequence shown here is derived from an EMBL/GenBank/DDBJ whole genome shotgun (WGS) entry which is preliminary data.</text>
</comment>